<proteinExistence type="predicted"/>
<evidence type="ECO:0000256" key="1">
    <source>
        <dbReference type="SAM" id="MobiDB-lite"/>
    </source>
</evidence>
<evidence type="ECO:0000313" key="2">
    <source>
        <dbReference type="EMBL" id="KAK4198984.1"/>
    </source>
</evidence>
<reference evidence="2" key="2">
    <citation type="submission" date="2023-05" db="EMBL/GenBank/DDBJ databases">
        <authorList>
            <consortium name="Lawrence Berkeley National Laboratory"/>
            <person name="Steindorff A."/>
            <person name="Hensen N."/>
            <person name="Bonometti L."/>
            <person name="Westerberg I."/>
            <person name="Brannstrom I.O."/>
            <person name="Guillou S."/>
            <person name="Cros-Aarteil S."/>
            <person name="Calhoun S."/>
            <person name="Haridas S."/>
            <person name="Kuo A."/>
            <person name="Mondo S."/>
            <person name="Pangilinan J."/>
            <person name="Riley R."/>
            <person name="Labutti K."/>
            <person name="Andreopoulos B."/>
            <person name="Lipzen A."/>
            <person name="Chen C."/>
            <person name="Yanf M."/>
            <person name="Daum C."/>
            <person name="Ng V."/>
            <person name="Clum A."/>
            <person name="Ohm R."/>
            <person name="Martin F."/>
            <person name="Silar P."/>
            <person name="Natvig D."/>
            <person name="Lalanne C."/>
            <person name="Gautier V."/>
            <person name="Ament-Velasquez S.L."/>
            <person name="Kruys A."/>
            <person name="Hutchinson M.I."/>
            <person name="Powell A.J."/>
            <person name="Barry K."/>
            <person name="Miller A.N."/>
            <person name="Grigoriev I.V."/>
            <person name="Debuchy R."/>
            <person name="Gladieux P."/>
            <person name="Thoren M.H."/>
            <person name="Johannesson H."/>
        </authorList>
    </citation>
    <scope>NUCLEOTIDE SEQUENCE</scope>
    <source>
        <strain evidence="2">CBS 315.58</strain>
    </source>
</reference>
<comment type="caution">
    <text evidence="2">The sequence shown here is derived from an EMBL/GenBank/DDBJ whole genome shotgun (WGS) entry which is preliminary data.</text>
</comment>
<keyword evidence="3" id="KW-1185">Reference proteome</keyword>
<dbReference type="AlphaFoldDB" id="A0AAN7ATW8"/>
<dbReference type="Proteomes" id="UP001303160">
    <property type="component" value="Unassembled WGS sequence"/>
</dbReference>
<feature type="non-terminal residue" evidence="2">
    <location>
        <position position="253"/>
    </location>
</feature>
<reference evidence="2" key="1">
    <citation type="journal article" date="2023" name="Mol. Phylogenet. Evol.">
        <title>Genome-scale phylogeny and comparative genomics of the fungal order Sordariales.</title>
        <authorList>
            <person name="Hensen N."/>
            <person name="Bonometti L."/>
            <person name="Westerberg I."/>
            <person name="Brannstrom I.O."/>
            <person name="Guillou S."/>
            <person name="Cros-Aarteil S."/>
            <person name="Calhoun S."/>
            <person name="Haridas S."/>
            <person name="Kuo A."/>
            <person name="Mondo S."/>
            <person name="Pangilinan J."/>
            <person name="Riley R."/>
            <person name="LaButti K."/>
            <person name="Andreopoulos B."/>
            <person name="Lipzen A."/>
            <person name="Chen C."/>
            <person name="Yan M."/>
            <person name="Daum C."/>
            <person name="Ng V."/>
            <person name="Clum A."/>
            <person name="Steindorff A."/>
            <person name="Ohm R.A."/>
            <person name="Martin F."/>
            <person name="Silar P."/>
            <person name="Natvig D.O."/>
            <person name="Lalanne C."/>
            <person name="Gautier V."/>
            <person name="Ament-Velasquez S.L."/>
            <person name="Kruys A."/>
            <person name="Hutchinson M.I."/>
            <person name="Powell A.J."/>
            <person name="Barry K."/>
            <person name="Miller A.N."/>
            <person name="Grigoriev I.V."/>
            <person name="Debuchy R."/>
            <person name="Gladieux P."/>
            <person name="Hiltunen Thoren M."/>
            <person name="Johannesson H."/>
        </authorList>
    </citation>
    <scope>NUCLEOTIDE SEQUENCE</scope>
    <source>
        <strain evidence="2">CBS 315.58</strain>
    </source>
</reference>
<accession>A0AAN7ATW8</accession>
<feature type="non-terminal residue" evidence="2">
    <location>
        <position position="1"/>
    </location>
</feature>
<sequence length="253" mass="27926">LAMIPAPVQSILGKPNLAPSDLLELPLLSPDHPSWGVYLDVATTTRRSTGSLRVEGLYVGSSVASVAYHGQGMNGRVQGHLTASRKDYSSVPDRQKSRHYALICRKDVTPNFRVLALSEMRVGGEPTVVFVEAVLMEFLNLVQPPGRAKTDDKFRAHHEVVMTTISDARQHVMETVKDHHLPDFQYCGRNASWPLFASYPHDSSTWISHSDWAKTNPDVCGTCKIPRPADEKGPKRKGKKWRGTEGASLCPAC</sequence>
<name>A0AAN7ATW8_9PEZI</name>
<protein>
    <submittedName>
        <fullName evidence="2">Uncharacterized protein</fullName>
    </submittedName>
</protein>
<organism evidence="2 3">
    <name type="scientific">Triangularia verruculosa</name>
    <dbReference type="NCBI Taxonomy" id="2587418"/>
    <lineage>
        <taxon>Eukaryota</taxon>
        <taxon>Fungi</taxon>
        <taxon>Dikarya</taxon>
        <taxon>Ascomycota</taxon>
        <taxon>Pezizomycotina</taxon>
        <taxon>Sordariomycetes</taxon>
        <taxon>Sordariomycetidae</taxon>
        <taxon>Sordariales</taxon>
        <taxon>Podosporaceae</taxon>
        <taxon>Triangularia</taxon>
    </lineage>
</organism>
<gene>
    <name evidence="2" type="ORF">QBC40DRAFT_146601</name>
</gene>
<dbReference type="EMBL" id="MU863938">
    <property type="protein sequence ID" value="KAK4198984.1"/>
    <property type="molecule type" value="Genomic_DNA"/>
</dbReference>
<evidence type="ECO:0000313" key="3">
    <source>
        <dbReference type="Proteomes" id="UP001303160"/>
    </source>
</evidence>
<feature type="region of interest" description="Disordered" evidence="1">
    <location>
        <begin position="225"/>
        <end position="253"/>
    </location>
</feature>